<protein>
    <submittedName>
        <fullName evidence="2">Uncharacterized protein</fullName>
    </submittedName>
</protein>
<keyword evidence="3" id="KW-1185">Reference proteome</keyword>
<proteinExistence type="predicted"/>
<dbReference type="EMBL" id="QPFP01000190">
    <property type="protein sequence ID" value="TEB19471.1"/>
    <property type="molecule type" value="Genomic_DNA"/>
</dbReference>
<sequence length="294" mass="32179">MAFVSLCMEDNDDIPVTAQVIGGLDNLIYAVFTYARREGVDAYAIVGDWCEATFNHQAGDVDHPEEMDVGHIVHSIYLSRLFALDRAYSLWAWEHLQQGLGLLVSSNSDSMRIGSCAQLLGAGQRIRKWCAGGWLDNVNDCFLGKPKEPEGKKKFAELVSALDTPGEEAQSEWARAVLAATRDHLAISRRDLTSKEVYEIIFEKTRPGALVGDEASGEGGDMNIASEGNKWTKAVPQAAKEHFQFGFRDLTNKEVYEIVSKKTKPGTAAGDDAPEVEQVDNEGTRGRVGDVAAL</sequence>
<dbReference type="Proteomes" id="UP000298030">
    <property type="component" value="Unassembled WGS sequence"/>
</dbReference>
<comment type="caution">
    <text evidence="2">The sequence shown here is derived from an EMBL/GenBank/DDBJ whole genome shotgun (WGS) entry which is preliminary data.</text>
</comment>
<organism evidence="2 3">
    <name type="scientific">Coprinellus micaceus</name>
    <name type="common">Glistening ink-cap mushroom</name>
    <name type="synonym">Coprinus micaceus</name>
    <dbReference type="NCBI Taxonomy" id="71717"/>
    <lineage>
        <taxon>Eukaryota</taxon>
        <taxon>Fungi</taxon>
        <taxon>Dikarya</taxon>
        <taxon>Basidiomycota</taxon>
        <taxon>Agaricomycotina</taxon>
        <taxon>Agaricomycetes</taxon>
        <taxon>Agaricomycetidae</taxon>
        <taxon>Agaricales</taxon>
        <taxon>Agaricineae</taxon>
        <taxon>Psathyrellaceae</taxon>
        <taxon>Coprinellus</taxon>
    </lineage>
</organism>
<evidence type="ECO:0000313" key="3">
    <source>
        <dbReference type="Proteomes" id="UP000298030"/>
    </source>
</evidence>
<feature type="region of interest" description="Disordered" evidence="1">
    <location>
        <begin position="262"/>
        <end position="294"/>
    </location>
</feature>
<accession>A0A4Y7SDE5</accession>
<gene>
    <name evidence="2" type="ORF">FA13DRAFT_1802220</name>
</gene>
<dbReference type="AlphaFoldDB" id="A0A4Y7SDE5"/>
<reference evidence="2 3" key="1">
    <citation type="journal article" date="2019" name="Nat. Ecol. Evol.">
        <title>Megaphylogeny resolves global patterns of mushroom evolution.</title>
        <authorList>
            <person name="Varga T."/>
            <person name="Krizsan K."/>
            <person name="Foldi C."/>
            <person name="Dima B."/>
            <person name="Sanchez-Garcia M."/>
            <person name="Sanchez-Ramirez S."/>
            <person name="Szollosi G.J."/>
            <person name="Szarkandi J.G."/>
            <person name="Papp V."/>
            <person name="Albert L."/>
            <person name="Andreopoulos W."/>
            <person name="Angelini C."/>
            <person name="Antonin V."/>
            <person name="Barry K.W."/>
            <person name="Bougher N.L."/>
            <person name="Buchanan P."/>
            <person name="Buyck B."/>
            <person name="Bense V."/>
            <person name="Catcheside P."/>
            <person name="Chovatia M."/>
            <person name="Cooper J."/>
            <person name="Damon W."/>
            <person name="Desjardin D."/>
            <person name="Finy P."/>
            <person name="Geml J."/>
            <person name="Haridas S."/>
            <person name="Hughes K."/>
            <person name="Justo A."/>
            <person name="Karasinski D."/>
            <person name="Kautmanova I."/>
            <person name="Kiss B."/>
            <person name="Kocsube S."/>
            <person name="Kotiranta H."/>
            <person name="LaButti K.M."/>
            <person name="Lechner B.E."/>
            <person name="Liimatainen K."/>
            <person name="Lipzen A."/>
            <person name="Lukacs Z."/>
            <person name="Mihaltcheva S."/>
            <person name="Morgado L.N."/>
            <person name="Niskanen T."/>
            <person name="Noordeloos M.E."/>
            <person name="Ohm R.A."/>
            <person name="Ortiz-Santana B."/>
            <person name="Ovrebo C."/>
            <person name="Racz N."/>
            <person name="Riley R."/>
            <person name="Savchenko A."/>
            <person name="Shiryaev A."/>
            <person name="Soop K."/>
            <person name="Spirin V."/>
            <person name="Szebenyi C."/>
            <person name="Tomsovsky M."/>
            <person name="Tulloss R.E."/>
            <person name="Uehling J."/>
            <person name="Grigoriev I.V."/>
            <person name="Vagvolgyi C."/>
            <person name="Papp T."/>
            <person name="Martin F.M."/>
            <person name="Miettinen O."/>
            <person name="Hibbett D.S."/>
            <person name="Nagy L.G."/>
        </authorList>
    </citation>
    <scope>NUCLEOTIDE SEQUENCE [LARGE SCALE GENOMIC DNA]</scope>
    <source>
        <strain evidence="2 3">FP101781</strain>
    </source>
</reference>
<evidence type="ECO:0000256" key="1">
    <source>
        <dbReference type="SAM" id="MobiDB-lite"/>
    </source>
</evidence>
<evidence type="ECO:0000313" key="2">
    <source>
        <dbReference type="EMBL" id="TEB19471.1"/>
    </source>
</evidence>
<dbReference type="OrthoDB" id="2967766at2759"/>
<name>A0A4Y7SDE5_COPMI</name>